<keyword evidence="1" id="KW-0472">Membrane</keyword>
<evidence type="ECO:0000313" key="3">
    <source>
        <dbReference type="Proteomes" id="UP000266506"/>
    </source>
</evidence>
<evidence type="ECO:0000313" key="2">
    <source>
        <dbReference type="EMBL" id="RIA66500.1"/>
    </source>
</evidence>
<dbReference type="InParanoid" id="A0A397QYA6"/>
<dbReference type="InterPro" id="IPR032675">
    <property type="entry name" value="LRR_dom_sf"/>
</dbReference>
<evidence type="ECO:0000256" key="1">
    <source>
        <dbReference type="SAM" id="Phobius"/>
    </source>
</evidence>
<feature type="transmembrane region" description="Helical" evidence="1">
    <location>
        <begin position="6"/>
        <end position="26"/>
    </location>
</feature>
<organism evidence="2 3">
    <name type="scientific">Anaeroplasma bactoclasticum</name>
    <dbReference type="NCBI Taxonomy" id="2088"/>
    <lineage>
        <taxon>Bacteria</taxon>
        <taxon>Bacillati</taxon>
        <taxon>Mycoplasmatota</taxon>
        <taxon>Mollicutes</taxon>
        <taxon>Anaeroplasmatales</taxon>
        <taxon>Anaeroplasmataceae</taxon>
        <taxon>Anaeroplasma</taxon>
    </lineage>
</organism>
<keyword evidence="1" id="KW-1133">Transmembrane helix</keyword>
<accession>A0A397QYA6</accession>
<protein>
    <submittedName>
        <fullName evidence="2">Leucine rich repeat (LRR) protein</fullName>
    </submittedName>
</protein>
<name>A0A397QYA6_9MOLU</name>
<dbReference type="RefSeq" id="WP_119016710.1">
    <property type="nucleotide sequence ID" value="NZ_QXEV01000023.1"/>
</dbReference>
<keyword evidence="3" id="KW-1185">Reference proteome</keyword>
<keyword evidence="1" id="KW-0812">Transmembrane</keyword>
<dbReference type="Gene3D" id="3.80.10.10">
    <property type="entry name" value="Ribonuclease Inhibitor"/>
    <property type="match status" value="1"/>
</dbReference>
<dbReference type="Proteomes" id="UP000266506">
    <property type="component" value="Unassembled WGS sequence"/>
</dbReference>
<reference evidence="2 3" key="1">
    <citation type="submission" date="2018-08" db="EMBL/GenBank/DDBJ databases">
        <title>Genomic Encyclopedia of Archaeal and Bacterial Type Strains, Phase II (KMG-II): from individual species to whole genera.</title>
        <authorList>
            <person name="Goeker M."/>
        </authorList>
    </citation>
    <scope>NUCLEOTIDE SEQUENCE [LARGE SCALE GENOMIC DNA]</scope>
    <source>
        <strain evidence="2 3">ATCC 27112</strain>
    </source>
</reference>
<dbReference type="InterPro" id="IPR026906">
    <property type="entry name" value="LRR_5"/>
</dbReference>
<sequence length="361" mass="40838">MKKRLLVFGIVAAVLVFLTLIINLFIRPKGQFIMDYDNLNEKETVKDFNGNSFEAQKGKMYFDIIDSPIIGVGEVRFGGYYGLSEVKIPEEVWIQTGLFPRKFIVTEVDFSSTSTEASFIVPKTVKRIYNCEASGEKLLCNGLPYAYSNNSGIKVAEDNPYFDSRDNCNCIIETKTNKIILASGKNATIPDTVTEIGSFAFWEYNKDILIPSNVKKINSYAFMLSDSTKIHISEGVEDIEELAFVSAGYCSVDLEYLYLPSTLKALYLNSFLGYDYARSDDTNYYYNGKDLNEFIPDTGISVRKGICFSEGSSIRVWTATPFLRYVLEDGYYTHMNFYSEEAPVGDGHFFHFVDGVITKWA</sequence>
<proteinExistence type="predicted"/>
<comment type="caution">
    <text evidence="2">The sequence shown here is derived from an EMBL/GenBank/DDBJ whole genome shotgun (WGS) entry which is preliminary data.</text>
</comment>
<dbReference type="Pfam" id="PF13306">
    <property type="entry name" value="LRR_5"/>
    <property type="match status" value="1"/>
</dbReference>
<dbReference type="AlphaFoldDB" id="A0A397QYA6"/>
<dbReference type="EMBL" id="QXEV01000023">
    <property type="protein sequence ID" value="RIA66500.1"/>
    <property type="molecule type" value="Genomic_DNA"/>
</dbReference>
<dbReference type="OrthoDB" id="393403at2"/>
<gene>
    <name evidence="2" type="ORF">EI71_01611</name>
</gene>